<dbReference type="InterPro" id="IPR054402">
    <property type="entry name" value="Tt1218-like_dom"/>
</dbReference>
<organism evidence="2 3">
    <name type="scientific">Variovorax ginsengisoli</name>
    <dbReference type="NCBI Taxonomy" id="363844"/>
    <lineage>
        <taxon>Bacteria</taxon>
        <taxon>Pseudomonadati</taxon>
        <taxon>Pseudomonadota</taxon>
        <taxon>Betaproteobacteria</taxon>
        <taxon>Burkholderiales</taxon>
        <taxon>Comamonadaceae</taxon>
        <taxon>Variovorax</taxon>
    </lineage>
</organism>
<keyword evidence="3" id="KW-1185">Reference proteome</keyword>
<gene>
    <name evidence="2" type="ORF">J2W36_004939</name>
</gene>
<dbReference type="Proteomes" id="UP001226867">
    <property type="component" value="Unassembled WGS sequence"/>
</dbReference>
<dbReference type="EMBL" id="JAUSRO010000020">
    <property type="protein sequence ID" value="MDP9902662.1"/>
    <property type="molecule type" value="Genomic_DNA"/>
</dbReference>
<evidence type="ECO:0000313" key="2">
    <source>
        <dbReference type="EMBL" id="MDP9902662.1"/>
    </source>
</evidence>
<name>A0ABT9SGZ3_9BURK</name>
<accession>A0ABT9SGZ3</accession>
<reference evidence="2 3" key="1">
    <citation type="submission" date="2023-07" db="EMBL/GenBank/DDBJ databases">
        <title>Sorghum-associated microbial communities from plants grown in Nebraska, USA.</title>
        <authorList>
            <person name="Schachtman D."/>
        </authorList>
    </citation>
    <scope>NUCLEOTIDE SEQUENCE [LARGE SCALE GENOMIC DNA]</scope>
    <source>
        <strain evidence="2 3">DS1607</strain>
    </source>
</reference>
<dbReference type="RefSeq" id="WP_307692397.1">
    <property type="nucleotide sequence ID" value="NZ_JAUSRO010000020.1"/>
</dbReference>
<protein>
    <submittedName>
        <fullName evidence="2">Type IV pilus assembly protein PilV</fullName>
    </submittedName>
</protein>
<proteinExistence type="predicted"/>
<dbReference type="NCBIfam" id="TIGR02523">
    <property type="entry name" value="type_IV_pilV"/>
    <property type="match status" value="1"/>
</dbReference>
<dbReference type="InterPro" id="IPR013362">
    <property type="entry name" value="Pilus_4_PilV"/>
</dbReference>
<sequence length="170" mass="17943">MLEALVALLVLAVGVLGLLGAQLHTLVDMQGSAYRAQALHVIDDLAERTRDNPEGFAALGRYASDWNTGASAPGDCTAQACSPAKLAAWDLADWRASASGALPMGRAQVFLSPDEEAVAAQRRQLGVMVGWRANDRSSTSDADMARPFQLQAGPVECPAGLICHLVYVQP</sequence>
<evidence type="ECO:0000313" key="3">
    <source>
        <dbReference type="Proteomes" id="UP001226867"/>
    </source>
</evidence>
<comment type="caution">
    <text evidence="2">The sequence shown here is derived from an EMBL/GenBank/DDBJ whole genome shotgun (WGS) entry which is preliminary data.</text>
</comment>
<dbReference type="Pfam" id="PF22150">
    <property type="entry name" value="Tt1218-like"/>
    <property type="match status" value="1"/>
</dbReference>
<feature type="domain" description="Type IV pilin Tt1218-like" evidence="1">
    <location>
        <begin position="22"/>
        <end position="91"/>
    </location>
</feature>
<evidence type="ECO:0000259" key="1">
    <source>
        <dbReference type="Pfam" id="PF22150"/>
    </source>
</evidence>